<proteinExistence type="predicted"/>
<protein>
    <submittedName>
        <fullName evidence="2">Uncharacterized protein</fullName>
    </submittedName>
</protein>
<comment type="caution">
    <text evidence="2">The sequence shown here is derived from an EMBL/GenBank/DDBJ whole genome shotgun (WGS) entry which is preliminary data.</text>
</comment>
<dbReference type="PANTHER" id="PTHR34605:SF3">
    <property type="entry name" value="P CELL-TYPE AGGLUTINATION PROTEIN MAP4-LIKE-RELATED"/>
    <property type="match status" value="1"/>
</dbReference>
<dbReference type="Gene3D" id="1.10.150.130">
    <property type="match status" value="1"/>
</dbReference>
<reference evidence="2" key="1">
    <citation type="journal article" date="2020" name="New Phytol.">
        <title>Comparative genomics reveals dynamic genome evolution in host specialist ectomycorrhizal fungi.</title>
        <authorList>
            <person name="Lofgren L.A."/>
            <person name="Nguyen N.H."/>
            <person name="Vilgalys R."/>
            <person name="Ruytinx J."/>
            <person name="Liao H.L."/>
            <person name="Branco S."/>
            <person name="Kuo A."/>
            <person name="LaButti K."/>
            <person name="Lipzen A."/>
            <person name="Andreopoulos W."/>
            <person name="Pangilinan J."/>
            <person name="Riley R."/>
            <person name="Hundley H."/>
            <person name="Na H."/>
            <person name="Barry K."/>
            <person name="Grigoriev I.V."/>
            <person name="Stajich J.E."/>
            <person name="Kennedy P.G."/>
        </authorList>
    </citation>
    <scope>NUCLEOTIDE SEQUENCE</scope>
    <source>
        <strain evidence="2">FC423</strain>
    </source>
</reference>
<keyword evidence="3" id="KW-1185">Reference proteome</keyword>
<name>A0A9P7F2M0_9AGAM</name>
<dbReference type="OrthoDB" id="3266428at2759"/>
<dbReference type="InterPro" id="IPR052925">
    <property type="entry name" value="Phage_Integrase-like_Recomb"/>
</dbReference>
<evidence type="ECO:0000256" key="1">
    <source>
        <dbReference type="ARBA" id="ARBA00023125"/>
    </source>
</evidence>
<sequence length="277" mass="30991">MEPTPNSELELVFDIPDNPLRLDSIKIREAAVMRPDGRVRIPRKPRKDASITPSTHRPHILASDRVFLWTTPHGFDHQHELEQLFPESDILKMFFILTQSLDESTRSNYGAGLLRFTQYCDKLHIPETQCMPASNALLSAFIAASAGSISDSTASNWLAGLHFWHIVNGAQWHGTDSPLLHHMKRGLTRLVPPNLKRAQRPPVTLDTLVQLGQGLNLSNSFDVAIFAIACVSFWSCCRLGELLIPSPNTFDAIKHVSRSILPIITHNSHNQTAHGHQ</sequence>
<dbReference type="InterPro" id="IPR010998">
    <property type="entry name" value="Integrase_recombinase_N"/>
</dbReference>
<dbReference type="GeneID" id="64702853"/>
<organism evidence="2 3">
    <name type="scientific">Suillus discolor</name>
    <dbReference type="NCBI Taxonomy" id="1912936"/>
    <lineage>
        <taxon>Eukaryota</taxon>
        <taxon>Fungi</taxon>
        <taxon>Dikarya</taxon>
        <taxon>Basidiomycota</taxon>
        <taxon>Agaricomycotina</taxon>
        <taxon>Agaricomycetes</taxon>
        <taxon>Agaricomycetidae</taxon>
        <taxon>Boletales</taxon>
        <taxon>Suillineae</taxon>
        <taxon>Suillaceae</taxon>
        <taxon>Suillus</taxon>
    </lineage>
</organism>
<keyword evidence="1" id="KW-0238">DNA-binding</keyword>
<dbReference type="PANTHER" id="PTHR34605">
    <property type="entry name" value="PHAGE_INTEGRASE DOMAIN-CONTAINING PROTEIN"/>
    <property type="match status" value="1"/>
</dbReference>
<dbReference type="EMBL" id="JABBWM010000050">
    <property type="protein sequence ID" value="KAG2101582.1"/>
    <property type="molecule type" value="Genomic_DNA"/>
</dbReference>
<evidence type="ECO:0000313" key="2">
    <source>
        <dbReference type="EMBL" id="KAG2101582.1"/>
    </source>
</evidence>
<dbReference type="Proteomes" id="UP000823399">
    <property type="component" value="Unassembled WGS sequence"/>
</dbReference>
<dbReference type="AlphaFoldDB" id="A0A9P7F2M0"/>
<accession>A0A9P7F2M0</accession>
<dbReference type="RefSeq" id="XP_041289909.1">
    <property type="nucleotide sequence ID" value="XM_041440594.1"/>
</dbReference>
<dbReference type="SUPFAM" id="SSF47823">
    <property type="entry name" value="lambda integrase-like, N-terminal domain"/>
    <property type="match status" value="1"/>
</dbReference>
<gene>
    <name evidence="2" type="ORF">F5147DRAFT_762653</name>
</gene>
<evidence type="ECO:0000313" key="3">
    <source>
        <dbReference type="Proteomes" id="UP000823399"/>
    </source>
</evidence>
<dbReference type="GO" id="GO:0003677">
    <property type="term" value="F:DNA binding"/>
    <property type="evidence" value="ECO:0007669"/>
    <property type="project" value="UniProtKB-KW"/>
</dbReference>